<dbReference type="OrthoDB" id="3028417at2759"/>
<dbReference type="Proteomes" id="UP000076738">
    <property type="component" value="Unassembled WGS sequence"/>
</dbReference>
<protein>
    <submittedName>
        <fullName evidence="1">Uncharacterized protein</fullName>
    </submittedName>
</protein>
<reference evidence="1 2" key="1">
    <citation type="journal article" date="2016" name="Mol. Biol. Evol.">
        <title>Comparative Genomics of Early-Diverging Mushroom-Forming Fungi Provides Insights into the Origins of Lignocellulose Decay Capabilities.</title>
        <authorList>
            <person name="Nagy L.G."/>
            <person name="Riley R."/>
            <person name="Tritt A."/>
            <person name="Adam C."/>
            <person name="Daum C."/>
            <person name="Floudas D."/>
            <person name="Sun H."/>
            <person name="Yadav J.S."/>
            <person name="Pangilinan J."/>
            <person name="Larsson K.H."/>
            <person name="Matsuura K."/>
            <person name="Barry K."/>
            <person name="Labutti K."/>
            <person name="Kuo R."/>
            <person name="Ohm R.A."/>
            <person name="Bhattacharya S.S."/>
            <person name="Shirouzu T."/>
            <person name="Yoshinaga Y."/>
            <person name="Martin F.M."/>
            <person name="Grigoriev I.V."/>
            <person name="Hibbett D.S."/>
        </authorList>
    </citation>
    <scope>NUCLEOTIDE SEQUENCE [LARGE SCALE GENOMIC DNA]</scope>
    <source>
        <strain evidence="1 2">TUFC12733</strain>
    </source>
</reference>
<gene>
    <name evidence="1" type="ORF">CALVIDRAFT_559953</name>
</gene>
<evidence type="ECO:0000313" key="2">
    <source>
        <dbReference type="Proteomes" id="UP000076738"/>
    </source>
</evidence>
<evidence type="ECO:0000313" key="1">
    <source>
        <dbReference type="EMBL" id="KZP01335.1"/>
    </source>
</evidence>
<dbReference type="EMBL" id="KV417267">
    <property type="protein sequence ID" value="KZP01335.1"/>
    <property type="molecule type" value="Genomic_DNA"/>
</dbReference>
<proteinExistence type="predicted"/>
<organism evidence="1 2">
    <name type="scientific">Calocera viscosa (strain TUFC12733)</name>
    <dbReference type="NCBI Taxonomy" id="1330018"/>
    <lineage>
        <taxon>Eukaryota</taxon>
        <taxon>Fungi</taxon>
        <taxon>Dikarya</taxon>
        <taxon>Basidiomycota</taxon>
        <taxon>Agaricomycotina</taxon>
        <taxon>Dacrymycetes</taxon>
        <taxon>Dacrymycetales</taxon>
        <taxon>Dacrymycetaceae</taxon>
        <taxon>Calocera</taxon>
    </lineage>
</organism>
<dbReference type="AlphaFoldDB" id="A0A167RVT5"/>
<keyword evidence="2" id="KW-1185">Reference proteome</keyword>
<sequence>MQRAAEPATAQSVLVNFYRAVTQAAYPKSGCLGHATMIKFTTGTVPKQGKFWFIGCSNWTPEDCHDHIQHYVPNNIDEGELLQLFSGKKINLEGMEAFISKQCTQLFHPSTGLKQKSCKMTHIVSEGLLVQGTMQY</sequence>
<name>A0A167RVT5_CALVF</name>
<accession>A0A167RVT5</accession>